<keyword evidence="4" id="KW-0503">Monooxygenase</keyword>
<dbReference type="AlphaFoldDB" id="A0A170PQI3"/>
<evidence type="ECO:0000256" key="4">
    <source>
        <dbReference type="ARBA" id="ARBA00023033"/>
    </source>
</evidence>
<dbReference type="SUPFAM" id="SSF51679">
    <property type="entry name" value="Bacterial luciferase-like"/>
    <property type="match status" value="1"/>
</dbReference>
<dbReference type="InterPro" id="IPR036661">
    <property type="entry name" value="Luciferase-like_sf"/>
</dbReference>
<sequence length="306" mass="34632">MTYGFSLVVRGNDATPENFTRIAETAEALEIDALWCSAHIILPPQTRSGYSMRPGVMFPEHWKQGYWEPFTVISYLAAKTSRLKFGTSIVVLPMHNPFEIAKQVAEVDQLTQGRFMFGLGVGWFEEEFEVLNQDFHNRGARTDEALELFQALWGPDPVTFEGQYYNVENAYFGPKPVQRPGPPIWVAGNSEPALKRAARYADTWHPVRPSFSQLEQATQKLASYLEAESRHAKSIEIAIKMPLVVENTSSDPEFPTRGRPADIASAIERYRELGAQHFVFDLIPETVDCALTTMERFAQDIRPQLS</sequence>
<evidence type="ECO:0000259" key="5">
    <source>
        <dbReference type="Pfam" id="PF00296"/>
    </source>
</evidence>
<organism evidence="6">
    <name type="scientific">hydrothermal vent metagenome</name>
    <dbReference type="NCBI Taxonomy" id="652676"/>
    <lineage>
        <taxon>unclassified sequences</taxon>
        <taxon>metagenomes</taxon>
        <taxon>ecological metagenomes</taxon>
    </lineage>
</organism>
<keyword evidence="2" id="KW-0288">FMN</keyword>
<dbReference type="GO" id="GO:0008726">
    <property type="term" value="F:alkanesulfonate monooxygenase activity"/>
    <property type="evidence" value="ECO:0007669"/>
    <property type="project" value="TreeGrafter"/>
</dbReference>
<evidence type="ECO:0000256" key="3">
    <source>
        <dbReference type="ARBA" id="ARBA00023002"/>
    </source>
</evidence>
<protein>
    <submittedName>
        <fullName evidence="6">Luciferase family protein</fullName>
    </submittedName>
</protein>
<dbReference type="GO" id="GO:0046306">
    <property type="term" value="P:alkanesulfonate catabolic process"/>
    <property type="evidence" value="ECO:0007669"/>
    <property type="project" value="TreeGrafter"/>
</dbReference>
<name>A0A170PQI3_9ZZZZ</name>
<feature type="domain" description="Luciferase-like" evidence="5">
    <location>
        <begin position="15"/>
        <end position="250"/>
    </location>
</feature>
<reference evidence="6" key="1">
    <citation type="submission" date="2015-10" db="EMBL/GenBank/DDBJ databases">
        <authorList>
            <person name="Gilbert D.G."/>
        </authorList>
    </citation>
    <scope>NUCLEOTIDE SEQUENCE</scope>
</reference>
<dbReference type="Pfam" id="PF00296">
    <property type="entry name" value="Bac_luciferase"/>
    <property type="match status" value="1"/>
</dbReference>
<dbReference type="Gene3D" id="3.20.20.30">
    <property type="entry name" value="Luciferase-like domain"/>
    <property type="match status" value="1"/>
</dbReference>
<evidence type="ECO:0000256" key="1">
    <source>
        <dbReference type="ARBA" id="ARBA00022630"/>
    </source>
</evidence>
<accession>A0A170PQI3</accession>
<gene>
    <name evidence="6" type="ORF">MGWOODY_XGa3028</name>
</gene>
<keyword evidence="1" id="KW-0285">Flavoprotein</keyword>
<proteinExistence type="predicted"/>
<dbReference type="PANTHER" id="PTHR42847:SF4">
    <property type="entry name" value="ALKANESULFONATE MONOOXYGENASE-RELATED"/>
    <property type="match status" value="1"/>
</dbReference>
<dbReference type="PANTHER" id="PTHR42847">
    <property type="entry name" value="ALKANESULFONATE MONOOXYGENASE"/>
    <property type="match status" value="1"/>
</dbReference>
<dbReference type="NCBIfam" id="TIGR03619">
    <property type="entry name" value="F420_Rv2161c"/>
    <property type="match status" value="1"/>
</dbReference>
<keyword evidence="3" id="KW-0560">Oxidoreductase</keyword>
<dbReference type="InterPro" id="IPR050172">
    <property type="entry name" value="SsuD_RutA_monooxygenase"/>
</dbReference>
<evidence type="ECO:0000313" key="6">
    <source>
        <dbReference type="EMBL" id="CUS49993.1"/>
    </source>
</evidence>
<dbReference type="InterPro" id="IPR011251">
    <property type="entry name" value="Luciferase-like_dom"/>
</dbReference>
<evidence type="ECO:0000256" key="2">
    <source>
        <dbReference type="ARBA" id="ARBA00022643"/>
    </source>
</evidence>
<dbReference type="InterPro" id="IPR019921">
    <property type="entry name" value="Lucif-like_OxRdtase_Rv2161c"/>
</dbReference>
<dbReference type="EMBL" id="CZRL01000008">
    <property type="protein sequence ID" value="CUS49993.1"/>
    <property type="molecule type" value="Genomic_DNA"/>
</dbReference>